<dbReference type="STRING" id="1449350.OCH239_03660"/>
<accession>X7EEA9</accession>
<dbReference type="Proteomes" id="UP000022447">
    <property type="component" value="Unassembled WGS sequence"/>
</dbReference>
<name>X7EEA9_9RHOB</name>
<evidence type="ECO:0000259" key="1">
    <source>
        <dbReference type="Pfam" id="PF08242"/>
    </source>
</evidence>
<dbReference type="GO" id="GO:0008168">
    <property type="term" value="F:methyltransferase activity"/>
    <property type="evidence" value="ECO:0007669"/>
    <property type="project" value="UniProtKB-KW"/>
</dbReference>
<evidence type="ECO:0000313" key="3">
    <source>
        <dbReference type="Proteomes" id="UP000022447"/>
    </source>
</evidence>
<dbReference type="Pfam" id="PF08242">
    <property type="entry name" value="Methyltransf_12"/>
    <property type="match status" value="1"/>
</dbReference>
<dbReference type="EMBL" id="JALZ01000011">
    <property type="protein sequence ID" value="ETX14394.1"/>
    <property type="molecule type" value="Genomic_DNA"/>
</dbReference>
<sequence>MTAAAFWDKAAPRYARRPISDEAAYESTLARTKSYLSASATALELGCGTGTTALRLAPFVREYTATDISGAMIEIAKEKRWETSQRNLSLRQGGVAPGDYFGESYDTVLAFNLLHLVPDLAETLDMVNGLLPVRGLFISKTPAVGEKWVYRPLVTVLRAFGKAPDVTFLKVSQIDHALVAAGFELVETGLYPPSTPSRFVVARKR</sequence>
<comment type="caution">
    <text evidence="2">The sequence shown here is derived from an EMBL/GenBank/DDBJ whole genome shotgun (WGS) entry which is preliminary data.</text>
</comment>
<dbReference type="Gene3D" id="3.40.50.150">
    <property type="entry name" value="Vaccinia Virus protein VP39"/>
    <property type="match status" value="1"/>
</dbReference>
<dbReference type="RefSeq" id="WP_037262857.1">
    <property type="nucleotide sequence ID" value="NZ_JALZ01000011.1"/>
</dbReference>
<dbReference type="GO" id="GO:0032259">
    <property type="term" value="P:methylation"/>
    <property type="evidence" value="ECO:0007669"/>
    <property type="project" value="UniProtKB-KW"/>
</dbReference>
<gene>
    <name evidence="2" type="ORF">OCH239_03660</name>
</gene>
<dbReference type="PATRIC" id="fig|1449350.3.peg.2468"/>
<dbReference type="InterPro" id="IPR013217">
    <property type="entry name" value="Methyltransf_12"/>
</dbReference>
<proteinExistence type="predicted"/>
<dbReference type="CDD" id="cd02440">
    <property type="entry name" value="AdoMet_MTases"/>
    <property type="match status" value="1"/>
</dbReference>
<dbReference type="SUPFAM" id="SSF53335">
    <property type="entry name" value="S-adenosyl-L-methionine-dependent methyltransferases"/>
    <property type="match status" value="1"/>
</dbReference>
<dbReference type="PANTHER" id="PTHR43861">
    <property type="entry name" value="TRANS-ACONITATE 2-METHYLTRANSFERASE-RELATED"/>
    <property type="match status" value="1"/>
</dbReference>
<organism evidence="2 3">
    <name type="scientific">Roseivivax halodurans JCM 10272</name>
    <dbReference type="NCBI Taxonomy" id="1449350"/>
    <lineage>
        <taxon>Bacteria</taxon>
        <taxon>Pseudomonadati</taxon>
        <taxon>Pseudomonadota</taxon>
        <taxon>Alphaproteobacteria</taxon>
        <taxon>Rhodobacterales</taxon>
        <taxon>Roseobacteraceae</taxon>
        <taxon>Roseivivax</taxon>
    </lineage>
</organism>
<reference evidence="2 3" key="1">
    <citation type="submission" date="2014-01" db="EMBL/GenBank/DDBJ databases">
        <title>Roseivivax halodurans JCM 10272 Genome Sequencing.</title>
        <authorList>
            <person name="Lai Q."/>
            <person name="Li G."/>
            <person name="Shao Z."/>
        </authorList>
    </citation>
    <scope>NUCLEOTIDE SEQUENCE [LARGE SCALE GENOMIC DNA]</scope>
    <source>
        <strain evidence="2 3">JCM 10272</strain>
    </source>
</reference>
<keyword evidence="3" id="KW-1185">Reference proteome</keyword>
<keyword evidence="2" id="KW-0808">Transferase</keyword>
<evidence type="ECO:0000313" key="2">
    <source>
        <dbReference type="EMBL" id="ETX14394.1"/>
    </source>
</evidence>
<dbReference type="OrthoDB" id="5642573at2"/>
<protein>
    <submittedName>
        <fullName evidence="2">Methyltransferase</fullName>
    </submittedName>
</protein>
<dbReference type="AlphaFoldDB" id="X7EEA9"/>
<keyword evidence="2" id="KW-0489">Methyltransferase</keyword>
<feature type="domain" description="Methyltransferase type 12" evidence="1">
    <location>
        <begin position="43"/>
        <end position="136"/>
    </location>
</feature>
<dbReference type="PANTHER" id="PTHR43861:SF1">
    <property type="entry name" value="TRANS-ACONITATE 2-METHYLTRANSFERASE"/>
    <property type="match status" value="1"/>
</dbReference>
<dbReference type="InterPro" id="IPR029063">
    <property type="entry name" value="SAM-dependent_MTases_sf"/>
</dbReference>
<dbReference type="eggNOG" id="COG2226">
    <property type="taxonomic scope" value="Bacteria"/>
</dbReference>